<comment type="caution">
    <text evidence="1">The sequence shown here is derived from an EMBL/GenBank/DDBJ whole genome shotgun (WGS) entry which is preliminary data.</text>
</comment>
<dbReference type="AlphaFoldDB" id="A0A9N8P2K5"/>
<reference evidence="1 2" key="1">
    <citation type="submission" date="2020-06" db="EMBL/GenBank/DDBJ databases">
        <authorList>
            <person name="Criscuolo A."/>
        </authorList>
    </citation>
    <scope>NUCLEOTIDE SEQUENCE [LARGE SCALE GENOMIC DNA]</scope>
    <source>
        <strain evidence="1">PXU-55</strain>
    </source>
</reference>
<gene>
    <name evidence="1" type="ORF">FLAPXU55_02905</name>
</gene>
<evidence type="ECO:0000313" key="1">
    <source>
        <dbReference type="EMBL" id="CAC9975197.1"/>
    </source>
</evidence>
<dbReference type="NCBIfam" id="TIGR03949">
    <property type="entry name" value="bact_IIb_cerein"/>
    <property type="match status" value="1"/>
</dbReference>
<evidence type="ECO:0008006" key="3">
    <source>
        <dbReference type="Google" id="ProtNLM"/>
    </source>
</evidence>
<evidence type="ECO:0000313" key="2">
    <source>
        <dbReference type="Proteomes" id="UP000533639"/>
    </source>
</evidence>
<keyword evidence="2" id="KW-1185">Reference proteome</keyword>
<proteinExistence type="predicted"/>
<dbReference type="EMBL" id="CAIJDE010000046">
    <property type="protein sequence ID" value="CAC9975197.1"/>
    <property type="molecule type" value="Genomic_DNA"/>
</dbReference>
<dbReference type="Proteomes" id="UP000533639">
    <property type="component" value="Unassembled WGS sequence"/>
</dbReference>
<accession>A0A9N8P2K5</accession>
<name>A0A9N8P2K5_9FLAO</name>
<protein>
    <recommendedName>
        <fullName evidence="3">Bacteriocin</fullName>
    </recommendedName>
</protein>
<sequence>MLKKILKLNGAQELSKDELKAVNGGITEICVKGIASGLAILKTGPCPPNYPLEGGGCCFAD</sequence>
<dbReference type="InterPro" id="IPR010133">
    <property type="entry name" value="Bacteriocin_signal_seq"/>
</dbReference>
<dbReference type="RefSeq" id="WP_053470560.1">
    <property type="nucleotide sequence ID" value="NZ_CAIJDE010000046.1"/>
</dbReference>
<organism evidence="1 2">
    <name type="scientific">Flavobacterium panici</name>
    <dbReference type="NCBI Taxonomy" id="2654843"/>
    <lineage>
        <taxon>Bacteria</taxon>
        <taxon>Pseudomonadati</taxon>
        <taxon>Bacteroidota</taxon>
        <taxon>Flavobacteriia</taxon>
        <taxon>Flavobacteriales</taxon>
        <taxon>Flavobacteriaceae</taxon>
        <taxon>Flavobacterium</taxon>
    </lineage>
</organism>
<dbReference type="InterPro" id="IPR023991">
    <property type="entry name" value="Bacteriocin_IIb_lactobn/cerein"/>
</dbReference>
<dbReference type="NCBIfam" id="TIGR01847">
    <property type="entry name" value="bacteriocin_sig"/>
    <property type="match status" value="1"/>
</dbReference>